<evidence type="ECO:0000313" key="7">
    <source>
        <dbReference type="Proteomes" id="UP000309340"/>
    </source>
</evidence>
<keyword evidence="4" id="KW-0804">Transcription</keyword>
<dbReference type="PANTHER" id="PTHR47660:SF2">
    <property type="entry name" value="TRANSCRIPTION FACTOR WITH C2H2 AND ZN(2)-CYS(6) DNA BINDING DOMAIN (EUROFUNG)"/>
    <property type="match status" value="1"/>
</dbReference>
<reference evidence="6 7" key="1">
    <citation type="submission" date="2017-03" db="EMBL/GenBank/DDBJ databases">
        <title>Genomes of endolithic fungi from Antarctica.</title>
        <authorList>
            <person name="Coleine C."/>
            <person name="Masonjones S."/>
            <person name="Stajich J.E."/>
        </authorList>
    </citation>
    <scope>NUCLEOTIDE SEQUENCE [LARGE SCALE GENOMIC DNA]</scope>
    <source>
        <strain evidence="6 7">CCFEE 5184</strain>
    </source>
</reference>
<dbReference type="OrthoDB" id="654211at2759"/>
<sequence>MFQARHSSQDYKNLDSANCKDAWRRWSQKEEIIRLVAALHIHDAEIASILHHEPILRHAAVDLAKPAPDRIFNARNSQEWYAHINCCILASPDRRARLTDEGAPEAMRCAFTQATSFSAYADLERLLAAISEERHSDKLDQAVQSRLTGELVEFHQRNLVTLSADVDAFGLHILWHLCFMSLITDFDLFERAIGRDGKQMDAADRKSISSWAASRSARRAKVHMQQIQKRLEALPIGLEPTIHVPRAAFLVAISWYCAFCYMPSNQDRQPTSVEYPELRLLGLDSDVWSHGTGGFLLEINDVLCRLADLLQRLGHWEIARKFAAIIGELVIK</sequence>
<dbReference type="PANTHER" id="PTHR47660">
    <property type="entry name" value="TRANSCRIPTION FACTOR WITH C2H2 AND ZN(2)-CYS(6) DNA BINDING DOMAIN (EUROFUNG)-RELATED-RELATED"/>
    <property type="match status" value="1"/>
</dbReference>
<dbReference type="STRING" id="329884.A0A4U0WDI6"/>
<dbReference type="AlphaFoldDB" id="A0A4U0WDI6"/>
<comment type="caution">
    <text evidence="6">The sequence shown here is derived from an EMBL/GenBank/DDBJ whole genome shotgun (WGS) entry which is preliminary data.</text>
</comment>
<evidence type="ECO:0000256" key="2">
    <source>
        <dbReference type="ARBA" id="ARBA00022833"/>
    </source>
</evidence>
<name>A0A4U0WDI6_9PEZI</name>
<evidence type="ECO:0000313" key="6">
    <source>
        <dbReference type="EMBL" id="TKA60780.1"/>
    </source>
</evidence>
<evidence type="ECO:0000256" key="1">
    <source>
        <dbReference type="ARBA" id="ARBA00022723"/>
    </source>
</evidence>
<evidence type="ECO:0000256" key="4">
    <source>
        <dbReference type="ARBA" id="ARBA00023163"/>
    </source>
</evidence>
<keyword evidence="1" id="KW-0479">Metal-binding</keyword>
<dbReference type="Proteomes" id="UP000309340">
    <property type="component" value="Unassembled WGS sequence"/>
</dbReference>
<organism evidence="6 7">
    <name type="scientific">Friedmanniomyces simplex</name>
    <dbReference type="NCBI Taxonomy" id="329884"/>
    <lineage>
        <taxon>Eukaryota</taxon>
        <taxon>Fungi</taxon>
        <taxon>Dikarya</taxon>
        <taxon>Ascomycota</taxon>
        <taxon>Pezizomycotina</taxon>
        <taxon>Dothideomycetes</taxon>
        <taxon>Dothideomycetidae</taxon>
        <taxon>Mycosphaerellales</taxon>
        <taxon>Teratosphaeriaceae</taxon>
        <taxon>Friedmanniomyces</taxon>
    </lineage>
</organism>
<evidence type="ECO:0000256" key="5">
    <source>
        <dbReference type="ARBA" id="ARBA00023242"/>
    </source>
</evidence>
<dbReference type="GO" id="GO:0046872">
    <property type="term" value="F:metal ion binding"/>
    <property type="evidence" value="ECO:0007669"/>
    <property type="project" value="UniProtKB-KW"/>
</dbReference>
<accession>A0A4U0WDI6</accession>
<keyword evidence="7" id="KW-1185">Reference proteome</keyword>
<evidence type="ECO:0000256" key="3">
    <source>
        <dbReference type="ARBA" id="ARBA00023015"/>
    </source>
</evidence>
<proteinExistence type="predicted"/>
<keyword evidence="3" id="KW-0805">Transcription regulation</keyword>
<dbReference type="EMBL" id="NAJQ01001326">
    <property type="protein sequence ID" value="TKA60780.1"/>
    <property type="molecule type" value="Genomic_DNA"/>
</dbReference>
<keyword evidence="5" id="KW-0539">Nucleus</keyword>
<protein>
    <recommendedName>
        <fullName evidence="8">Transcription factor domain-containing protein</fullName>
    </recommendedName>
</protein>
<evidence type="ECO:0008006" key="8">
    <source>
        <dbReference type="Google" id="ProtNLM"/>
    </source>
</evidence>
<keyword evidence="2" id="KW-0862">Zinc</keyword>
<gene>
    <name evidence="6" type="ORF">B0A55_12546</name>
</gene>